<keyword evidence="2" id="KW-1185">Reference proteome</keyword>
<dbReference type="AlphaFoldDB" id="A0A6A6TDZ6"/>
<evidence type="ECO:0000313" key="1">
    <source>
        <dbReference type="EMBL" id="KAF2657922.1"/>
    </source>
</evidence>
<sequence>MPLGRPKKVSFRGKPVHLANSGMVNQRDVTVKGAPGTRPMDYEEVRSHLDPLLDPIVAKAHICIFDMEAEPERELTPGRKIIFANTPRVRVEIKVELGMLYFKLPQSLPVHLPTVILEEAGTEDWNILSRLEKAQHVEELRRTLMRKKSGLQKMQPWERNRFRLAWTIEELKVMKEDFLEALQKDATDEDKPKYLGMIKDNWGVRLEDLLPTTEPWKPREKDYNLKEDAPMDGEHRHVLAYLAMLSEALPGQSEIAGEALCAIVIQRKRELGLSADKLLSMDVMALYDDMQVGAVEAKDPSSGMAS</sequence>
<proteinExistence type="predicted"/>
<gene>
    <name evidence="1" type="ORF">K491DRAFT_676882</name>
</gene>
<dbReference type="EMBL" id="MU004320">
    <property type="protein sequence ID" value="KAF2657922.1"/>
    <property type="molecule type" value="Genomic_DNA"/>
</dbReference>
<name>A0A6A6TDZ6_9PLEO</name>
<organism evidence="1 2">
    <name type="scientific">Lophiostoma macrostomum CBS 122681</name>
    <dbReference type="NCBI Taxonomy" id="1314788"/>
    <lineage>
        <taxon>Eukaryota</taxon>
        <taxon>Fungi</taxon>
        <taxon>Dikarya</taxon>
        <taxon>Ascomycota</taxon>
        <taxon>Pezizomycotina</taxon>
        <taxon>Dothideomycetes</taxon>
        <taxon>Pleosporomycetidae</taxon>
        <taxon>Pleosporales</taxon>
        <taxon>Lophiostomataceae</taxon>
        <taxon>Lophiostoma</taxon>
    </lineage>
</organism>
<accession>A0A6A6TDZ6</accession>
<evidence type="ECO:0000313" key="2">
    <source>
        <dbReference type="Proteomes" id="UP000799324"/>
    </source>
</evidence>
<dbReference type="Proteomes" id="UP000799324">
    <property type="component" value="Unassembled WGS sequence"/>
</dbReference>
<reference evidence="1" key="1">
    <citation type="journal article" date="2020" name="Stud. Mycol.">
        <title>101 Dothideomycetes genomes: a test case for predicting lifestyles and emergence of pathogens.</title>
        <authorList>
            <person name="Haridas S."/>
            <person name="Albert R."/>
            <person name="Binder M."/>
            <person name="Bloem J."/>
            <person name="Labutti K."/>
            <person name="Salamov A."/>
            <person name="Andreopoulos B."/>
            <person name="Baker S."/>
            <person name="Barry K."/>
            <person name="Bills G."/>
            <person name="Bluhm B."/>
            <person name="Cannon C."/>
            <person name="Castanera R."/>
            <person name="Culley D."/>
            <person name="Daum C."/>
            <person name="Ezra D."/>
            <person name="Gonzalez J."/>
            <person name="Henrissat B."/>
            <person name="Kuo A."/>
            <person name="Liang C."/>
            <person name="Lipzen A."/>
            <person name="Lutzoni F."/>
            <person name="Magnuson J."/>
            <person name="Mondo S."/>
            <person name="Nolan M."/>
            <person name="Ohm R."/>
            <person name="Pangilinan J."/>
            <person name="Park H.-J."/>
            <person name="Ramirez L."/>
            <person name="Alfaro M."/>
            <person name="Sun H."/>
            <person name="Tritt A."/>
            <person name="Yoshinaga Y."/>
            <person name="Zwiers L.-H."/>
            <person name="Turgeon B."/>
            <person name="Goodwin S."/>
            <person name="Spatafora J."/>
            <person name="Crous P."/>
            <person name="Grigoriev I."/>
        </authorList>
    </citation>
    <scope>NUCLEOTIDE SEQUENCE</scope>
    <source>
        <strain evidence="1">CBS 122681</strain>
    </source>
</reference>
<protein>
    <submittedName>
        <fullName evidence="1">Uncharacterized protein</fullName>
    </submittedName>
</protein>